<evidence type="ECO:0000313" key="10">
    <source>
        <dbReference type="Proteomes" id="UP000248021"/>
    </source>
</evidence>
<dbReference type="AlphaFoldDB" id="A0A2V3TXG2"/>
<feature type="transmembrane region" description="Helical" evidence="7">
    <location>
        <begin position="231"/>
        <end position="250"/>
    </location>
</feature>
<comment type="subcellular location">
    <subcellularLocation>
        <location evidence="1 7">Cell membrane</location>
        <topology evidence="1 7">Multi-pass membrane protein</topology>
    </subcellularLocation>
</comment>
<evidence type="ECO:0000256" key="5">
    <source>
        <dbReference type="ARBA" id="ARBA00022989"/>
    </source>
</evidence>
<dbReference type="Pfam" id="PF19300">
    <property type="entry name" value="BPD_transp_1_N"/>
    <property type="match status" value="1"/>
</dbReference>
<dbReference type="CDD" id="cd06261">
    <property type="entry name" value="TM_PBP2"/>
    <property type="match status" value="1"/>
</dbReference>
<keyword evidence="10" id="KW-1185">Reference proteome</keyword>
<keyword evidence="2 7" id="KW-0813">Transport</keyword>
<proteinExistence type="inferred from homology"/>
<dbReference type="Pfam" id="PF00528">
    <property type="entry name" value="BPD_transp_1"/>
    <property type="match status" value="1"/>
</dbReference>
<feature type="transmembrane region" description="Helical" evidence="7">
    <location>
        <begin position="101"/>
        <end position="122"/>
    </location>
</feature>
<keyword evidence="4 7" id="KW-0812">Transmembrane</keyword>
<dbReference type="EMBL" id="QJJK01000012">
    <property type="protein sequence ID" value="PXW54046.1"/>
    <property type="molecule type" value="Genomic_DNA"/>
</dbReference>
<accession>A0A2V3TXG2</accession>
<feature type="transmembrane region" description="Helical" evidence="7">
    <location>
        <begin position="12"/>
        <end position="30"/>
    </location>
</feature>
<evidence type="ECO:0000256" key="3">
    <source>
        <dbReference type="ARBA" id="ARBA00022475"/>
    </source>
</evidence>
<reference evidence="9 10" key="1">
    <citation type="submission" date="2018-05" db="EMBL/GenBank/DDBJ databases">
        <title>Genomic Encyclopedia of Type Strains, Phase IV (KMG-IV): sequencing the most valuable type-strain genomes for metagenomic binning, comparative biology and taxonomic classification.</title>
        <authorList>
            <person name="Goeker M."/>
        </authorList>
    </citation>
    <scope>NUCLEOTIDE SEQUENCE [LARGE SCALE GENOMIC DNA]</scope>
    <source>
        <strain evidence="9 10">DSM 6462</strain>
    </source>
</reference>
<feature type="transmembrane region" description="Helical" evidence="7">
    <location>
        <begin position="287"/>
        <end position="307"/>
    </location>
</feature>
<dbReference type="OrthoDB" id="9805855at2"/>
<evidence type="ECO:0000256" key="6">
    <source>
        <dbReference type="ARBA" id="ARBA00023136"/>
    </source>
</evidence>
<dbReference type="Gene3D" id="1.10.3720.10">
    <property type="entry name" value="MetI-like"/>
    <property type="match status" value="1"/>
</dbReference>
<dbReference type="InterPro" id="IPR035906">
    <property type="entry name" value="MetI-like_sf"/>
</dbReference>
<dbReference type="GO" id="GO:0055085">
    <property type="term" value="P:transmembrane transport"/>
    <property type="evidence" value="ECO:0007669"/>
    <property type="project" value="InterPro"/>
</dbReference>
<dbReference type="SUPFAM" id="SSF161098">
    <property type="entry name" value="MetI-like"/>
    <property type="match status" value="1"/>
</dbReference>
<sequence>MLAYALRRIAQAVPILFLVSLISFGIMQLVPGDPAAMLAGPNATPAELAQLRQNLGLDRSFLVQLGIFYGNLLHGDLGHSLILGQPVLETVIERSPISISLAIYSLVLTILFGISIGMVAAMRHNRILDQIAMVIALIGVSVPNFWLGLVMIVLFSVQLGWLPTGGYVPFTEDPLGWLRAATMPAVAMALMQIGLLARLTRSTMLEILGQDYIRTARAKGLRETTIIVRHAMSNVLMPIVTVIGMILSVLLSGSVIVETIFAVPGIGALLGNAILARDYPMIQGGLLFVASALLLLNIAVDLIYAWLDPRVRLQ</sequence>
<dbReference type="PROSITE" id="PS50928">
    <property type="entry name" value="ABC_TM1"/>
    <property type="match status" value="1"/>
</dbReference>
<dbReference type="RefSeq" id="WP_110377293.1">
    <property type="nucleotide sequence ID" value="NZ_JAHBRY010000002.1"/>
</dbReference>
<feature type="domain" description="ABC transmembrane type-1" evidence="8">
    <location>
        <begin position="95"/>
        <end position="304"/>
    </location>
</feature>
<gene>
    <name evidence="9" type="ORF">C7450_11275</name>
</gene>
<evidence type="ECO:0000256" key="7">
    <source>
        <dbReference type="RuleBase" id="RU363032"/>
    </source>
</evidence>
<comment type="caution">
    <text evidence="9">The sequence shown here is derived from an EMBL/GenBank/DDBJ whole genome shotgun (WGS) entry which is preliminary data.</text>
</comment>
<dbReference type="InterPro" id="IPR045621">
    <property type="entry name" value="BPD_transp_1_N"/>
</dbReference>
<keyword evidence="6 7" id="KW-0472">Membrane</keyword>
<evidence type="ECO:0000259" key="8">
    <source>
        <dbReference type="PROSITE" id="PS50928"/>
    </source>
</evidence>
<evidence type="ECO:0000256" key="4">
    <source>
        <dbReference type="ARBA" id="ARBA00022692"/>
    </source>
</evidence>
<feature type="transmembrane region" description="Helical" evidence="7">
    <location>
        <begin position="177"/>
        <end position="197"/>
    </location>
</feature>
<keyword evidence="3" id="KW-1003">Cell membrane</keyword>
<dbReference type="Proteomes" id="UP000248021">
    <property type="component" value="Unassembled WGS sequence"/>
</dbReference>
<protein>
    <submittedName>
        <fullName evidence="9">Peptide/nickel transport system permease protein</fullName>
    </submittedName>
</protein>
<evidence type="ECO:0000256" key="2">
    <source>
        <dbReference type="ARBA" id="ARBA00022448"/>
    </source>
</evidence>
<dbReference type="InterPro" id="IPR000515">
    <property type="entry name" value="MetI-like"/>
</dbReference>
<feature type="transmembrane region" description="Helical" evidence="7">
    <location>
        <begin position="134"/>
        <end position="157"/>
    </location>
</feature>
<dbReference type="PANTHER" id="PTHR43163:SF6">
    <property type="entry name" value="DIPEPTIDE TRANSPORT SYSTEM PERMEASE PROTEIN DPPB-RELATED"/>
    <property type="match status" value="1"/>
</dbReference>
<organism evidence="9 10">
    <name type="scientific">Chelatococcus asaccharovorans</name>
    <dbReference type="NCBI Taxonomy" id="28210"/>
    <lineage>
        <taxon>Bacteria</taxon>
        <taxon>Pseudomonadati</taxon>
        <taxon>Pseudomonadota</taxon>
        <taxon>Alphaproteobacteria</taxon>
        <taxon>Hyphomicrobiales</taxon>
        <taxon>Chelatococcaceae</taxon>
        <taxon>Chelatococcus</taxon>
    </lineage>
</organism>
<keyword evidence="5 7" id="KW-1133">Transmembrane helix</keyword>
<evidence type="ECO:0000313" key="9">
    <source>
        <dbReference type="EMBL" id="PXW54046.1"/>
    </source>
</evidence>
<name>A0A2V3TXG2_9HYPH</name>
<dbReference type="PANTHER" id="PTHR43163">
    <property type="entry name" value="DIPEPTIDE TRANSPORT SYSTEM PERMEASE PROTEIN DPPB-RELATED"/>
    <property type="match status" value="1"/>
</dbReference>
<evidence type="ECO:0000256" key="1">
    <source>
        <dbReference type="ARBA" id="ARBA00004651"/>
    </source>
</evidence>
<feature type="transmembrane region" description="Helical" evidence="7">
    <location>
        <begin position="256"/>
        <end position="275"/>
    </location>
</feature>
<dbReference type="GO" id="GO:0005886">
    <property type="term" value="C:plasma membrane"/>
    <property type="evidence" value="ECO:0007669"/>
    <property type="project" value="UniProtKB-SubCell"/>
</dbReference>
<comment type="similarity">
    <text evidence="7">Belongs to the binding-protein-dependent transport system permease family.</text>
</comment>